<dbReference type="Proteomes" id="UP001652660">
    <property type="component" value="Chromosome 6c"/>
</dbReference>
<proteinExistence type="predicted"/>
<gene>
    <name evidence="3" type="primary">LOC113692236</name>
</gene>
<dbReference type="AlphaFoldDB" id="A0A6P6SKK2"/>
<reference evidence="2" key="1">
    <citation type="journal article" date="2025" name="Foods">
        <title>Unveiling the Microbial Signatures of Arabica Coffee Cherries: Insights into Ripeness Specific Diversity, Functional Traits, and Implications for Quality and Safety.</title>
        <authorList>
            <consortium name="RefSeq"/>
            <person name="Tenea G.N."/>
            <person name="Cifuentes V."/>
            <person name="Reyes P."/>
            <person name="Cevallos-Vallejos M."/>
        </authorList>
    </citation>
    <scope>NUCLEOTIDE SEQUENCE [LARGE SCALE GENOMIC DNA]</scope>
</reference>
<evidence type="ECO:0000256" key="1">
    <source>
        <dbReference type="SAM" id="MobiDB-lite"/>
    </source>
</evidence>
<keyword evidence="2" id="KW-1185">Reference proteome</keyword>
<dbReference type="RefSeq" id="XP_027066414.1">
    <property type="nucleotide sequence ID" value="XM_027210613.2"/>
</dbReference>
<evidence type="ECO:0000313" key="3">
    <source>
        <dbReference type="RefSeq" id="XP_027066414.1"/>
    </source>
</evidence>
<dbReference type="PANTHER" id="PTHR35711:SF2">
    <property type="entry name" value="GLUTAMIC ACID-RICH PROTEIN-LIKE"/>
    <property type="match status" value="1"/>
</dbReference>
<feature type="compositionally biased region" description="Acidic residues" evidence="1">
    <location>
        <begin position="88"/>
        <end position="152"/>
    </location>
</feature>
<feature type="compositionally biased region" description="Basic and acidic residues" evidence="1">
    <location>
        <begin position="58"/>
        <end position="87"/>
    </location>
</feature>
<evidence type="ECO:0000313" key="2">
    <source>
        <dbReference type="Proteomes" id="UP001652660"/>
    </source>
</evidence>
<dbReference type="PANTHER" id="PTHR35711">
    <property type="entry name" value="EXPRESSED PROTEIN"/>
    <property type="match status" value="1"/>
</dbReference>
<dbReference type="GeneID" id="113692236"/>
<reference evidence="3" key="2">
    <citation type="submission" date="2025-08" db="UniProtKB">
        <authorList>
            <consortium name="RefSeq"/>
        </authorList>
    </citation>
    <scope>IDENTIFICATION</scope>
    <source>
        <tissue evidence="3">Leaves</tissue>
    </source>
</reference>
<feature type="region of interest" description="Disordered" evidence="1">
    <location>
        <begin position="52"/>
        <end position="152"/>
    </location>
</feature>
<name>A0A6P6SKK2_COFAR</name>
<sequence length="152" mass="16575">MEVMCSSSVGMESLLSSAMVALLAEISTSVVKSSSLLLVTLCNYIWRGSRTNGITIEFPREPRQMERLSKADLSMEKQPDPETKDASETEDDGEDNDGGEDEEDFSGEEEDDEDDKDSEDEPEANGDGGSGDDDNDDEDGDGEEEDDEEGED</sequence>
<protein>
    <submittedName>
        <fullName evidence="3">Uncharacterized protein isoform X1</fullName>
    </submittedName>
</protein>
<organism evidence="2 3">
    <name type="scientific">Coffea arabica</name>
    <name type="common">Arabian coffee</name>
    <dbReference type="NCBI Taxonomy" id="13443"/>
    <lineage>
        <taxon>Eukaryota</taxon>
        <taxon>Viridiplantae</taxon>
        <taxon>Streptophyta</taxon>
        <taxon>Embryophyta</taxon>
        <taxon>Tracheophyta</taxon>
        <taxon>Spermatophyta</taxon>
        <taxon>Magnoliopsida</taxon>
        <taxon>eudicotyledons</taxon>
        <taxon>Gunneridae</taxon>
        <taxon>Pentapetalae</taxon>
        <taxon>asterids</taxon>
        <taxon>lamiids</taxon>
        <taxon>Gentianales</taxon>
        <taxon>Rubiaceae</taxon>
        <taxon>Ixoroideae</taxon>
        <taxon>Gardenieae complex</taxon>
        <taxon>Bertiereae - Coffeeae clade</taxon>
        <taxon>Coffeeae</taxon>
        <taxon>Coffea</taxon>
    </lineage>
</organism>
<accession>A0A6P6SKK2</accession>